<organism evidence="1 2">
    <name type="scientific">Actinoplanes regularis</name>
    <dbReference type="NCBI Taxonomy" id="52697"/>
    <lineage>
        <taxon>Bacteria</taxon>
        <taxon>Bacillati</taxon>
        <taxon>Actinomycetota</taxon>
        <taxon>Actinomycetes</taxon>
        <taxon>Micromonosporales</taxon>
        <taxon>Micromonosporaceae</taxon>
        <taxon>Actinoplanes</taxon>
    </lineage>
</organism>
<dbReference type="EMBL" id="FZNR01000025">
    <property type="protein sequence ID" value="SNS82527.1"/>
    <property type="molecule type" value="Genomic_DNA"/>
</dbReference>
<reference evidence="1 2" key="1">
    <citation type="submission" date="2017-06" db="EMBL/GenBank/DDBJ databases">
        <authorList>
            <person name="Kim H.J."/>
            <person name="Triplett B.A."/>
        </authorList>
    </citation>
    <scope>NUCLEOTIDE SEQUENCE [LARGE SCALE GENOMIC DNA]</scope>
    <source>
        <strain evidence="1 2">DSM 43151</strain>
    </source>
</reference>
<gene>
    <name evidence="1" type="ORF">SAMN06264365_12553</name>
</gene>
<protein>
    <submittedName>
        <fullName evidence="1">Uncharacterized protein</fullName>
    </submittedName>
</protein>
<keyword evidence="2" id="KW-1185">Reference proteome</keyword>
<accession>A0A239HMF4</accession>
<dbReference type="RefSeq" id="WP_179277452.1">
    <property type="nucleotide sequence ID" value="NZ_BOMU01000102.1"/>
</dbReference>
<sequence length="46" mass="5043">MSLSLYRASPPERASTAVDDTITVVEEHGGSDDFVIHTDVAIARRR</sequence>
<evidence type="ECO:0000313" key="2">
    <source>
        <dbReference type="Proteomes" id="UP000198415"/>
    </source>
</evidence>
<dbReference type="Proteomes" id="UP000198415">
    <property type="component" value="Unassembled WGS sequence"/>
</dbReference>
<evidence type="ECO:0000313" key="1">
    <source>
        <dbReference type="EMBL" id="SNS82527.1"/>
    </source>
</evidence>
<proteinExistence type="predicted"/>
<name>A0A239HMF4_9ACTN</name>
<dbReference type="AlphaFoldDB" id="A0A239HMF4"/>